<sequence>MIQHITRRAVQHGPVFIKRAINRAQEEHPQLQMPTWGAAILIVTFIVSMLAITLVQYTLTDVLPMLAMVETPAAAITVSNHDEPASKDEKEGLLETGTEITLVHQKPITSSIRATIRHLTAEAGKFARWRGFRYQMIYALALGWTTTLLEAFFPHFFPIRTVVIAAIAGAATANLHAAWTLKVISTPSDVSFWSRIPSRKQWKALALPAAVAATMPHISLFLSMGFISWFGLERETRRNDFAAYNGGQWASFILRWVAVVAISVCCTLFLCMPAVVTQIRVEASILPEEQDTIVPFDRTFGGKVVSKILGGTGCVSFMDAWRSFNWEARRRLIKLYIKGFMCIAALAFVLVHVLAFEVFAIMGPEVGKFLAKAHREGVQF</sequence>
<keyword evidence="1" id="KW-0472">Membrane</keyword>
<feature type="transmembrane region" description="Helical" evidence="1">
    <location>
        <begin position="252"/>
        <end position="276"/>
    </location>
</feature>
<evidence type="ECO:0000313" key="3">
    <source>
        <dbReference type="Proteomes" id="UP001521785"/>
    </source>
</evidence>
<dbReference type="EMBL" id="JAKJXO020000017">
    <property type="protein sequence ID" value="KAL1594615.1"/>
    <property type="molecule type" value="Genomic_DNA"/>
</dbReference>
<feature type="transmembrane region" description="Helical" evidence="1">
    <location>
        <begin position="137"/>
        <end position="157"/>
    </location>
</feature>
<evidence type="ECO:0000256" key="1">
    <source>
        <dbReference type="SAM" id="Phobius"/>
    </source>
</evidence>
<dbReference type="Proteomes" id="UP001521785">
    <property type="component" value="Unassembled WGS sequence"/>
</dbReference>
<organism evidence="2 3">
    <name type="scientific">Paraconiothyrium brasiliense</name>
    <dbReference type="NCBI Taxonomy" id="300254"/>
    <lineage>
        <taxon>Eukaryota</taxon>
        <taxon>Fungi</taxon>
        <taxon>Dikarya</taxon>
        <taxon>Ascomycota</taxon>
        <taxon>Pezizomycotina</taxon>
        <taxon>Dothideomycetes</taxon>
        <taxon>Pleosporomycetidae</taxon>
        <taxon>Pleosporales</taxon>
        <taxon>Massarineae</taxon>
        <taxon>Didymosphaeriaceae</taxon>
        <taxon>Paraconiothyrium</taxon>
    </lineage>
</organism>
<proteinExistence type="predicted"/>
<keyword evidence="3" id="KW-1185">Reference proteome</keyword>
<evidence type="ECO:0000313" key="2">
    <source>
        <dbReference type="EMBL" id="KAL1594615.1"/>
    </source>
</evidence>
<accession>A0ABR3QR74</accession>
<protein>
    <submittedName>
        <fullName evidence="2">Uncharacterized protein</fullName>
    </submittedName>
</protein>
<comment type="caution">
    <text evidence="2">The sequence shown here is derived from an EMBL/GenBank/DDBJ whole genome shotgun (WGS) entry which is preliminary data.</text>
</comment>
<reference evidence="2 3" key="1">
    <citation type="submission" date="2024-02" db="EMBL/GenBank/DDBJ databases">
        <title>De novo assembly and annotation of 12 fungi associated with fruit tree decline syndrome in Ontario, Canada.</title>
        <authorList>
            <person name="Sulman M."/>
            <person name="Ellouze W."/>
            <person name="Ilyukhin E."/>
        </authorList>
    </citation>
    <scope>NUCLEOTIDE SEQUENCE [LARGE SCALE GENOMIC DNA]</scope>
    <source>
        <strain evidence="2 3">M42-189</strain>
    </source>
</reference>
<keyword evidence="1" id="KW-0812">Transmembrane</keyword>
<feature type="transmembrane region" description="Helical" evidence="1">
    <location>
        <begin position="205"/>
        <end position="232"/>
    </location>
</feature>
<feature type="transmembrane region" description="Helical" evidence="1">
    <location>
        <begin position="339"/>
        <end position="362"/>
    </location>
</feature>
<keyword evidence="1" id="KW-1133">Transmembrane helix</keyword>
<name>A0ABR3QR74_9PLEO</name>
<gene>
    <name evidence="2" type="ORF">SLS60_010376</name>
</gene>
<feature type="transmembrane region" description="Helical" evidence="1">
    <location>
        <begin position="36"/>
        <end position="59"/>
    </location>
</feature>